<dbReference type="GO" id="GO:0004497">
    <property type="term" value="F:monooxygenase activity"/>
    <property type="evidence" value="ECO:0007669"/>
    <property type="project" value="UniProtKB-KW"/>
</dbReference>
<reference evidence="12 13" key="1">
    <citation type="submission" date="2021-07" db="EMBL/GenBank/DDBJ databases">
        <title>The Aristolochia fimbriata genome: insights into angiosperm evolution, floral development and chemical biosynthesis.</title>
        <authorList>
            <person name="Jiao Y."/>
        </authorList>
    </citation>
    <scope>NUCLEOTIDE SEQUENCE [LARGE SCALE GENOMIC DNA]</scope>
    <source>
        <strain evidence="12">IBCAS-2021</strain>
        <tissue evidence="12">Leaf</tissue>
    </source>
</reference>
<comment type="cofactor">
    <cofactor evidence="1 10">
        <name>heme</name>
        <dbReference type="ChEBI" id="CHEBI:30413"/>
    </cofactor>
</comment>
<gene>
    <name evidence="12" type="ORF">H6P81_020553</name>
</gene>
<evidence type="ECO:0008006" key="14">
    <source>
        <dbReference type="Google" id="ProtNLM"/>
    </source>
</evidence>
<dbReference type="EMBL" id="JAINDJ010000008">
    <property type="protein sequence ID" value="KAG9440388.1"/>
    <property type="molecule type" value="Genomic_DNA"/>
</dbReference>
<evidence type="ECO:0000256" key="5">
    <source>
        <dbReference type="ARBA" id="ARBA00022723"/>
    </source>
</evidence>
<dbReference type="InterPro" id="IPR002401">
    <property type="entry name" value="Cyt_P450_E_grp-I"/>
</dbReference>
<comment type="caution">
    <text evidence="12">The sequence shown here is derived from an EMBL/GenBank/DDBJ whole genome shotgun (WGS) entry which is preliminary data.</text>
</comment>
<dbReference type="InterPro" id="IPR001128">
    <property type="entry name" value="Cyt_P450"/>
</dbReference>
<dbReference type="PROSITE" id="PS00086">
    <property type="entry name" value="CYTOCHROME_P450"/>
    <property type="match status" value="1"/>
</dbReference>
<keyword evidence="11" id="KW-0503">Monooxygenase</keyword>
<evidence type="ECO:0000256" key="8">
    <source>
        <dbReference type="ARBA" id="ARBA00023004"/>
    </source>
</evidence>
<dbReference type="PANTHER" id="PTHR47947:SF26">
    <property type="entry name" value="CYTOCHROME P450"/>
    <property type="match status" value="1"/>
</dbReference>
<evidence type="ECO:0000256" key="4">
    <source>
        <dbReference type="ARBA" id="ARBA00022692"/>
    </source>
</evidence>
<evidence type="ECO:0000256" key="2">
    <source>
        <dbReference type="ARBA" id="ARBA00004370"/>
    </source>
</evidence>
<sequence>MDTMSLFFLGIVFLVTIKIVSTWWGNRGNPPGPSALPFIGHLHLISSTFARDLANLAQRYGPVIFLRFGARPVVVVSTPAAVEECFSKNDVPLANRPQLLAGKCLGDNYNNLGWAPHGPHWRSLRRFVNTDLFSVNRLNFYAALREPEVNVFVKDLYRRALGGQREVKLRKEFIDVISNCLLAMLIGKRYYGADLDGSEEARQFRQNIEDFNHFILTPALGDFLPLFRGIDSIWLARKMKAFAKRRDSFMQKVIEERRRNMQEKGSEAKTKCVLDALLINQSTDPDFYSDKNLRGILDALISAGVDTVLNSLEWSLALLIKNPDVLDKVSEEIDTNVGLDRMIQESDVPKLPTLNNVINESLRMYPPAPLAIPHEAAEDCVIGGYRVRKGTMIMVNIYAIHMDPKLWEDPASFKPERFNAAEDVKGGLKWLAFGHGRRSCPGANLALRELAMVLGNLIHCFEWSAVGGHEKLDMNMNPGFFLARDRPLVAAFEPRQAMIDVLSQL</sequence>
<dbReference type="GO" id="GO:0016705">
    <property type="term" value="F:oxidoreductase activity, acting on paired donors, with incorporation or reduction of molecular oxygen"/>
    <property type="evidence" value="ECO:0007669"/>
    <property type="project" value="InterPro"/>
</dbReference>
<evidence type="ECO:0000313" key="12">
    <source>
        <dbReference type="EMBL" id="KAG9440388.1"/>
    </source>
</evidence>
<dbReference type="GO" id="GO:0020037">
    <property type="term" value="F:heme binding"/>
    <property type="evidence" value="ECO:0007669"/>
    <property type="project" value="InterPro"/>
</dbReference>
<evidence type="ECO:0000256" key="11">
    <source>
        <dbReference type="RuleBase" id="RU000461"/>
    </source>
</evidence>
<accession>A0AAV7DZ15</accession>
<dbReference type="PANTHER" id="PTHR47947">
    <property type="entry name" value="CYTOCHROME P450 82C3-RELATED"/>
    <property type="match status" value="1"/>
</dbReference>
<evidence type="ECO:0000256" key="6">
    <source>
        <dbReference type="ARBA" id="ARBA00022989"/>
    </source>
</evidence>
<evidence type="ECO:0000256" key="3">
    <source>
        <dbReference type="ARBA" id="ARBA00022617"/>
    </source>
</evidence>
<comment type="similarity">
    <text evidence="11">Belongs to the cytochrome P450 family.</text>
</comment>
<dbReference type="GO" id="GO:0005506">
    <property type="term" value="F:iron ion binding"/>
    <property type="evidence" value="ECO:0007669"/>
    <property type="project" value="InterPro"/>
</dbReference>
<evidence type="ECO:0000256" key="10">
    <source>
        <dbReference type="PIRSR" id="PIRSR602401-1"/>
    </source>
</evidence>
<keyword evidence="3 10" id="KW-0349">Heme</keyword>
<dbReference type="Proteomes" id="UP000825729">
    <property type="component" value="Unassembled WGS sequence"/>
</dbReference>
<dbReference type="InterPro" id="IPR036396">
    <property type="entry name" value="Cyt_P450_sf"/>
</dbReference>
<dbReference type="PRINTS" id="PR00463">
    <property type="entry name" value="EP450I"/>
</dbReference>
<keyword evidence="4" id="KW-0812">Transmembrane</keyword>
<protein>
    <recommendedName>
        <fullName evidence="14">Cytochrome P450</fullName>
    </recommendedName>
</protein>
<name>A0AAV7DZ15_ARIFI</name>
<dbReference type="Pfam" id="PF00067">
    <property type="entry name" value="p450"/>
    <property type="match status" value="1"/>
</dbReference>
<keyword evidence="5 10" id="KW-0479">Metal-binding</keyword>
<keyword evidence="9" id="KW-0472">Membrane</keyword>
<dbReference type="GO" id="GO:0016020">
    <property type="term" value="C:membrane"/>
    <property type="evidence" value="ECO:0007669"/>
    <property type="project" value="UniProtKB-SubCell"/>
</dbReference>
<evidence type="ECO:0000256" key="7">
    <source>
        <dbReference type="ARBA" id="ARBA00023002"/>
    </source>
</evidence>
<dbReference type="SUPFAM" id="SSF48264">
    <property type="entry name" value="Cytochrome P450"/>
    <property type="match status" value="1"/>
</dbReference>
<feature type="binding site" description="axial binding residue" evidence="10">
    <location>
        <position position="440"/>
    </location>
    <ligand>
        <name>heme</name>
        <dbReference type="ChEBI" id="CHEBI:30413"/>
    </ligand>
    <ligandPart>
        <name>Fe</name>
        <dbReference type="ChEBI" id="CHEBI:18248"/>
    </ligandPart>
</feature>
<dbReference type="PRINTS" id="PR00385">
    <property type="entry name" value="P450"/>
</dbReference>
<keyword evidence="8 10" id="KW-0408">Iron</keyword>
<dbReference type="Gene3D" id="1.10.630.10">
    <property type="entry name" value="Cytochrome P450"/>
    <property type="match status" value="1"/>
</dbReference>
<keyword evidence="7 11" id="KW-0560">Oxidoreductase</keyword>
<dbReference type="InterPro" id="IPR017972">
    <property type="entry name" value="Cyt_P450_CS"/>
</dbReference>
<dbReference type="InterPro" id="IPR050651">
    <property type="entry name" value="Plant_Cytochrome_P450_Monoox"/>
</dbReference>
<keyword evidence="13" id="KW-1185">Reference proteome</keyword>
<keyword evidence="6" id="KW-1133">Transmembrane helix</keyword>
<evidence type="ECO:0000313" key="13">
    <source>
        <dbReference type="Proteomes" id="UP000825729"/>
    </source>
</evidence>
<dbReference type="AlphaFoldDB" id="A0AAV7DZ15"/>
<organism evidence="12 13">
    <name type="scientific">Aristolochia fimbriata</name>
    <name type="common">White veined hardy Dutchman's pipe vine</name>
    <dbReference type="NCBI Taxonomy" id="158543"/>
    <lineage>
        <taxon>Eukaryota</taxon>
        <taxon>Viridiplantae</taxon>
        <taxon>Streptophyta</taxon>
        <taxon>Embryophyta</taxon>
        <taxon>Tracheophyta</taxon>
        <taxon>Spermatophyta</taxon>
        <taxon>Magnoliopsida</taxon>
        <taxon>Magnoliidae</taxon>
        <taxon>Piperales</taxon>
        <taxon>Aristolochiaceae</taxon>
        <taxon>Aristolochia</taxon>
    </lineage>
</organism>
<comment type="subcellular location">
    <subcellularLocation>
        <location evidence="2">Membrane</location>
    </subcellularLocation>
</comment>
<evidence type="ECO:0000256" key="1">
    <source>
        <dbReference type="ARBA" id="ARBA00001971"/>
    </source>
</evidence>
<proteinExistence type="inferred from homology"/>
<evidence type="ECO:0000256" key="9">
    <source>
        <dbReference type="ARBA" id="ARBA00023136"/>
    </source>
</evidence>